<feature type="region of interest" description="Disordered" evidence="1">
    <location>
        <begin position="452"/>
        <end position="489"/>
    </location>
</feature>
<keyword evidence="3" id="KW-1185">Reference proteome</keyword>
<sequence length="1375" mass="151848">MHPTELAFLSNESRKSATIFQISHNAGSNTPSQFITWQDLCAARVREIEEDGGRGGGGAQSAIALEPDSGRKLNRKSRRSTFFRGAEGSLGTCPSWQAMNSIVFSPFSSSCRLRFVWNPIDIRHLGVGKQRRRCRISNSSPAGQAAGEGFNEHSLEFESRTRAHLLRSPVCSLSVSLPGCSAAFDRHKLNGKLRFGRQRRGVVVAVSASSRGQDSEEGDADEQGQNREDVEDVREIIDVPNEVEARNARIEAEIRSKEEHKQYRESLESRRKKFLHNLKEQHKVYKADRDEWGIGLKPIFTVYEDAQGKRYKVDVDEDEIWLRSGVDPLFPQFADDEAREVVERNIAKANSLARKIVEGSYEPNELSVLYKFQKAGQETTVGSVRWDGDKDTSQNYLPAPLQKMNFVTVFALTVVGGFAYKWWTGRKPKVPNPVVDEQEARLMKMRKLKAKMNQKQVIENPEVIEQDPPKKGGDAAGNKREPPEVEAKNAVVDVTPTPTPGLKPSFEDGEFQKKVEEIRAMAREARLQEERNADLRFEKNSERTQRQRSMEEEMQEKNRAKELEALAKNLDDVRRLGSLDGDLTSTPDMDFKEKSLNLGSEVAAKPQNGKPPTVQKLESSKSDSNSASANGMPKKPESTMPTNGKAVPPAQPSVGVKPRIILSPKEARASIAAKRARLESGDASPSTGKAGFSENMKAKIKSKRAKAAAEAAKGIAKDAFNGASRGSPNELSQDVSSATSQEELNSDVGGISDRVTTNGQVSRLDAEPVPAVQSGQRDNGASLNGASSKTSAEGSSEQPVPESKIEERKVGKGGEKKPKSSKEEEEEQEWMSDEVLRDIVFKVQANEEAGREPFFNLNSEQEKRFFKGLERKFEREGDRVKSWIKDRVENIDYGADGVSLMDPPESYTAKWKEGADPSGQTSDLAKKFSEDRKRILKKQSGLDYTSSPSIDEDEDVRPKQSSSSPVSPSVSPSNVTTTNVGRGKAKETKSGTAKTTVTSSGRPAAFTPNLPSNGENEEEQVENWQNTKRWAQDLQRKYELEKDPETRALMREIGQDLDRWITEDEIEEANRLLEKGVEGEQEYVRMHYEKTKAKIKEQRDLFGREAMMNKYGEYKPEQEEPELWWFDLPYVLCLGLQSRIEGEMQSGLYSVDMSPAMEGVGNSSGMVHTVAFQDRGDAHNFSRLLEQESEKLGAEAVQELYRDAGAEGYKVTVIKKGQLQLSIDQTLEEVESRILEIGTARGPRDRSGLGRGQSKQGWAIGERGKGKGEERDGGGGGGRKKGCTCTSIGTGSFPFVSASERELKPQPRNIDASRAGGCLCWVGGGLAERGAARRENTNTVVSRQEVAGDRGGAGGELGVAALLLPRDLLNGSQGG</sequence>
<name>A0A176WBI9_MARPO</name>
<feature type="compositionally biased region" description="Basic and acidic residues" evidence="1">
    <location>
        <begin position="1262"/>
        <end position="1273"/>
    </location>
</feature>
<gene>
    <name evidence="2" type="ORF">AXG93_977s1260</name>
</gene>
<feature type="region of interest" description="Disordered" evidence="1">
    <location>
        <begin position="894"/>
        <end position="1025"/>
    </location>
</feature>
<comment type="caution">
    <text evidence="2">The sequence shown here is derived from an EMBL/GenBank/DDBJ whole genome shotgun (WGS) entry which is preliminary data.</text>
</comment>
<feature type="compositionally biased region" description="Polar residues" evidence="1">
    <location>
        <begin position="773"/>
        <end position="798"/>
    </location>
</feature>
<feature type="compositionally biased region" description="Basic and acidic residues" evidence="1">
    <location>
        <begin position="803"/>
        <end position="822"/>
    </location>
</feature>
<feature type="compositionally biased region" description="Acidic residues" evidence="1">
    <location>
        <begin position="823"/>
        <end position="832"/>
    </location>
</feature>
<feature type="region of interest" description="Disordered" evidence="1">
    <location>
        <begin position="50"/>
        <end position="78"/>
    </location>
</feature>
<dbReference type="EMBL" id="LVLJ01001301">
    <property type="protein sequence ID" value="OAE30540.1"/>
    <property type="molecule type" value="Genomic_DNA"/>
</dbReference>
<feature type="compositionally biased region" description="Basic and acidic residues" evidence="1">
    <location>
        <begin position="529"/>
        <end position="577"/>
    </location>
</feature>
<feature type="compositionally biased region" description="Polar residues" evidence="1">
    <location>
        <begin position="724"/>
        <end position="743"/>
    </location>
</feature>
<proteinExistence type="predicted"/>
<feature type="region of interest" description="Disordered" evidence="1">
    <location>
        <begin position="206"/>
        <end position="232"/>
    </location>
</feature>
<reference evidence="2" key="1">
    <citation type="submission" date="2016-03" db="EMBL/GenBank/DDBJ databases">
        <title>Mechanisms controlling the formation of the plant cell surface in tip-growing cells are functionally conserved among land plants.</title>
        <authorList>
            <person name="Honkanen S."/>
            <person name="Jones V.A."/>
            <person name="Morieri G."/>
            <person name="Champion C."/>
            <person name="Hetherington A.J."/>
            <person name="Kelly S."/>
            <person name="Saint-Marcoux D."/>
            <person name="Proust H."/>
            <person name="Prescott H."/>
            <person name="Dolan L."/>
        </authorList>
    </citation>
    <scope>NUCLEOTIDE SEQUENCE [LARGE SCALE GENOMIC DNA]</scope>
    <source>
        <tissue evidence="2">Whole gametophyte</tissue>
    </source>
</reference>
<feature type="compositionally biased region" description="Basic and acidic residues" evidence="1">
    <location>
        <begin position="467"/>
        <end position="487"/>
    </location>
</feature>
<feature type="region of interest" description="Disordered" evidence="1">
    <location>
        <begin position="718"/>
        <end position="833"/>
    </location>
</feature>
<evidence type="ECO:0000256" key="1">
    <source>
        <dbReference type="SAM" id="MobiDB-lite"/>
    </source>
</evidence>
<feature type="compositionally biased region" description="Low complexity" evidence="1">
    <location>
        <begin position="961"/>
        <end position="980"/>
    </location>
</feature>
<accession>A0A176WBI9</accession>
<feature type="region of interest" description="Disordered" evidence="1">
    <location>
        <begin position="1241"/>
        <end position="1282"/>
    </location>
</feature>
<feature type="compositionally biased region" description="Basic and acidic residues" evidence="1">
    <location>
        <begin position="924"/>
        <end position="933"/>
    </location>
</feature>
<dbReference type="PANTHER" id="PTHR34962">
    <property type="entry name" value="EMBRYO DEFECTIVE 1703-RELATED"/>
    <property type="match status" value="1"/>
</dbReference>
<dbReference type="PANTHER" id="PTHR34962:SF1">
    <property type="entry name" value="EMBRYO DEFECTIVE 1703-RELATED"/>
    <property type="match status" value="1"/>
</dbReference>
<feature type="compositionally biased region" description="Polar residues" evidence="1">
    <location>
        <begin position="990"/>
        <end position="1001"/>
    </location>
</feature>
<evidence type="ECO:0000313" key="2">
    <source>
        <dbReference type="EMBL" id="OAE30540.1"/>
    </source>
</evidence>
<evidence type="ECO:0000313" key="3">
    <source>
        <dbReference type="Proteomes" id="UP000077202"/>
    </source>
</evidence>
<feature type="region of interest" description="Disordered" evidence="1">
    <location>
        <begin position="529"/>
        <end position="695"/>
    </location>
</feature>
<organism evidence="2 3">
    <name type="scientific">Marchantia polymorpha subsp. ruderalis</name>
    <dbReference type="NCBI Taxonomy" id="1480154"/>
    <lineage>
        <taxon>Eukaryota</taxon>
        <taxon>Viridiplantae</taxon>
        <taxon>Streptophyta</taxon>
        <taxon>Embryophyta</taxon>
        <taxon>Marchantiophyta</taxon>
        <taxon>Marchantiopsida</taxon>
        <taxon>Marchantiidae</taxon>
        <taxon>Marchantiales</taxon>
        <taxon>Marchantiaceae</taxon>
        <taxon>Marchantia</taxon>
    </lineage>
</organism>
<protein>
    <submittedName>
        <fullName evidence="2">Uncharacterized protein</fullName>
    </submittedName>
</protein>
<dbReference type="Proteomes" id="UP000077202">
    <property type="component" value="Unassembled WGS sequence"/>
</dbReference>